<name>A0ABT7KAL7_9HYPH</name>
<evidence type="ECO:0000313" key="5">
    <source>
        <dbReference type="Proteomes" id="UP001172630"/>
    </source>
</evidence>
<dbReference type="InterPro" id="IPR000683">
    <property type="entry name" value="Gfo/Idh/MocA-like_OxRdtase_N"/>
</dbReference>
<sequence length="377" mass="40664">MAKELGVGIIGCGNISTTYFKLSPLFNGLKVLSCADINMDAARLRAEEYQVKAQTIDELLANDELDVIVNLTIPDAHFPVSKRILEAGKHVYSEKPLVLSLEQGEELRRIAKEKGLAVGCAPDTFLGGAHQLARKFVDDGGIGRITSGACYVMSPGMEMWHPNPDFFFLPGGGPILDLGPYYIANLINLIGPVKRVGAMTSMASQTRTITSQPRSGEVIPVKTPTTIQALLEFVSGATVTLTASWDVWSHRHANMELYGTEGSLYVPDPNFFGGTVEASGRNKDIKVLDEWAHPFGISNQDSPNGPRANYRTAGLADMAASLIDGRDARCSLDRTLHGVDVMTSILKSGAENRFVDLTTTCTQPAALGIEEAQALLK</sequence>
<accession>A0ABT7KAL7</accession>
<dbReference type="Gene3D" id="3.30.360.10">
    <property type="entry name" value="Dihydrodipicolinate Reductase, domain 2"/>
    <property type="match status" value="1"/>
</dbReference>
<dbReference type="Gene3D" id="3.40.50.720">
    <property type="entry name" value="NAD(P)-binding Rossmann-like Domain"/>
    <property type="match status" value="1"/>
</dbReference>
<evidence type="ECO:0000313" key="4">
    <source>
        <dbReference type="EMBL" id="MDL2405660.1"/>
    </source>
</evidence>
<dbReference type="Proteomes" id="UP001172630">
    <property type="component" value="Unassembled WGS sequence"/>
</dbReference>
<dbReference type="SUPFAM" id="SSF55347">
    <property type="entry name" value="Glyceraldehyde-3-phosphate dehydrogenase-like, C-terminal domain"/>
    <property type="match status" value="1"/>
</dbReference>
<dbReference type="InterPro" id="IPR055170">
    <property type="entry name" value="GFO_IDH_MocA-like_dom"/>
</dbReference>
<evidence type="ECO:0000259" key="3">
    <source>
        <dbReference type="Pfam" id="PF22725"/>
    </source>
</evidence>
<comment type="caution">
    <text evidence="4">The sequence shown here is derived from an EMBL/GenBank/DDBJ whole genome shotgun (WGS) entry which is preliminary data.</text>
</comment>
<organism evidence="4 5">
    <name type="scientific">Rhizobium calliandrae</name>
    <dbReference type="NCBI Taxonomy" id="1312182"/>
    <lineage>
        <taxon>Bacteria</taxon>
        <taxon>Pseudomonadati</taxon>
        <taxon>Pseudomonadota</taxon>
        <taxon>Alphaproteobacteria</taxon>
        <taxon>Hyphomicrobiales</taxon>
        <taxon>Rhizobiaceae</taxon>
        <taxon>Rhizobium/Agrobacterium group</taxon>
        <taxon>Rhizobium</taxon>
    </lineage>
</organism>
<evidence type="ECO:0000256" key="1">
    <source>
        <dbReference type="ARBA" id="ARBA00023002"/>
    </source>
</evidence>
<dbReference type="Pfam" id="PF01408">
    <property type="entry name" value="GFO_IDH_MocA"/>
    <property type="match status" value="1"/>
</dbReference>
<dbReference type="RefSeq" id="WP_285878622.1">
    <property type="nucleotide sequence ID" value="NZ_JARFYN010000008.1"/>
</dbReference>
<keyword evidence="5" id="KW-1185">Reference proteome</keyword>
<gene>
    <name evidence="4" type="ORF">PY650_08270</name>
</gene>
<keyword evidence="1" id="KW-0560">Oxidoreductase</keyword>
<dbReference type="InterPro" id="IPR036291">
    <property type="entry name" value="NAD(P)-bd_dom_sf"/>
</dbReference>
<dbReference type="Pfam" id="PF22725">
    <property type="entry name" value="GFO_IDH_MocA_C3"/>
    <property type="match status" value="1"/>
</dbReference>
<dbReference type="PANTHER" id="PTHR43818">
    <property type="entry name" value="BCDNA.GH03377"/>
    <property type="match status" value="1"/>
</dbReference>
<reference evidence="4" key="1">
    <citation type="submission" date="2023-06" db="EMBL/GenBank/DDBJ databases">
        <title>Phylogenetic Diversity of Rhizobium strains.</title>
        <authorList>
            <person name="Moura F.T."/>
            <person name="Helene L.C.F."/>
            <person name="Hungria M."/>
        </authorList>
    </citation>
    <scope>NUCLEOTIDE SEQUENCE</scope>
    <source>
        <strain evidence="4">CCGE524</strain>
    </source>
</reference>
<dbReference type="EMBL" id="JARFYN010000008">
    <property type="protein sequence ID" value="MDL2405660.1"/>
    <property type="molecule type" value="Genomic_DNA"/>
</dbReference>
<protein>
    <submittedName>
        <fullName evidence="4">Gfo/Idh/MocA family oxidoreductase</fullName>
    </submittedName>
</protein>
<dbReference type="InterPro" id="IPR050463">
    <property type="entry name" value="Gfo/Idh/MocA_oxidrdct_glycsds"/>
</dbReference>
<dbReference type="PANTHER" id="PTHR43818:SF11">
    <property type="entry name" value="BCDNA.GH03377"/>
    <property type="match status" value="1"/>
</dbReference>
<feature type="domain" description="Gfo/Idh/MocA-like oxidoreductase N-terminal" evidence="2">
    <location>
        <begin position="6"/>
        <end position="118"/>
    </location>
</feature>
<dbReference type="SUPFAM" id="SSF51735">
    <property type="entry name" value="NAD(P)-binding Rossmann-fold domains"/>
    <property type="match status" value="1"/>
</dbReference>
<feature type="domain" description="GFO/IDH/MocA-like oxidoreductase" evidence="3">
    <location>
        <begin position="130"/>
        <end position="264"/>
    </location>
</feature>
<proteinExistence type="predicted"/>
<evidence type="ECO:0000259" key="2">
    <source>
        <dbReference type="Pfam" id="PF01408"/>
    </source>
</evidence>